<keyword evidence="6" id="KW-1185">Reference proteome</keyword>
<dbReference type="Gene3D" id="3.90.1530.30">
    <property type="match status" value="1"/>
</dbReference>
<evidence type="ECO:0000256" key="1">
    <source>
        <dbReference type="ARBA" id="ARBA00006295"/>
    </source>
</evidence>
<protein>
    <submittedName>
        <fullName evidence="5">Plasmid partitioning protein RepB</fullName>
    </submittedName>
</protein>
<dbReference type="InterPro" id="IPR037972">
    <property type="entry name" value="RepB_N"/>
</dbReference>
<dbReference type="InterPro" id="IPR036086">
    <property type="entry name" value="ParB/Sulfiredoxin_sf"/>
</dbReference>
<name>A0AAJ1F6Q4_9HYPH</name>
<reference evidence="5 6" key="1">
    <citation type="submission" date="2022-06" db="EMBL/GenBank/DDBJ databases">
        <authorList>
            <person name="Sun Q."/>
        </authorList>
    </citation>
    <scope>NUCLEOTIDE SEQUENCE</scope>
    <source>
        <strain evidence="5">S101</strain>
        <strain evidence="4 6">S153</strain>
    </source>
</reference>
<dbReference type="PANTHER" id="PTHR33375">
    <property type="entry name" value="CHROMOSOME-PARTITIONING PROTEIN PARB-RELATED"/>
    <property type="match status" value="1"/>
</dbReference>
<organism evidence="5 7">
    <name type="scientific">Ciceribacter sichuanensis</name>
    <dbReference type="NCBI Taxonomy" id="2949647"/>
    <lineage>
        <taxon>Bacteria</taxon>
        <taxon>Pseudomonadati</taxon>
        <taxon>Pseudomonadota</taxon>
        <taxon>Alphaproteobacteria</taxon>
        <taxon>Hyphomicrobiales</taxon>
        <taxon>Rhizobiaceae</taxon>
        <taxon>Ciceribacter</taxon>
    </lineage>
</organism>
<dbReference type="Gene3D" id="1.10.10.2830">
    <property type="match status" value="1"/>
</dbReference>
<dbReference type="Proteomes" id="UP001155380">
    <property type="component" value="Unassembled WGS sequence"/>
</dbReference>
<dbReference type="GO" id="GO:0005694">
    <property type="term" value="C:chromosome"/>
    <property type="evidence" value="ECO:0007669"/>
    <property type="project" value="TreeGrafter"/>
</dbReference>
<evidence type="ECO:0000313" key="6">
    <source>
        <dbReference type="Proteomes" id="UP001155079"/>
    </source>
</evidence>
<dbReference type="InterPro" id="IPR003115">
    <property type="entry name" value="ParB_N"/>
</dbReference>
<dbReference type="CDD" id="cd16405">
    <property type="entry name" value="RepB_like_N"/>
    <property type="match status" value="1"/>
</dbReference>
<evidence type="ECO:0000259" key="3">
    <source>
        <dbReference type="SMART" id="SM00470"/>
    </source>
</evidence>
<dbReference type="InterPro" id="IPR011111">
    <property type="entry name" value="Plasmid_RepB"/>
</dbReference>
<dbReference type="NCBIfam" id="TIGR03454">
    <property type="entry name" value="partition_RepB"/>
    <property type="match status" value="1"/>
</dbReference>
<evidence type="ECO:0000256" key="2">
    <source>
        <dbReference type="SAM" id="MobiDB-lite"/>
    </source>
</evidence>
<dbReference type="Pfam" id="PF02195">
    <property type="entry name" value="ParB_N"/>
    <property type="match status" value="1"/>
</dbReference>
<evidence type="ECO:0000313" key="4">
    <source>
        <dbReference type="EMBL" id="MCM2403324.1"/>
    </source>
</evidence>
<dbReference type="Proteomes" id="UP001155079">
    <property type="component" value="Unassembled WGS sequence"/>
</dbReference>
<dbReference type="GO" id="GO:0007059">
    <property type="term" value="P:chromosome segregation"/>
    <property type="evidence" value="ECO:0007669"/>
    <property type="project" value="TreeGrafter"/>
</dbReference>
<dbReference type="SUPFAM" id="SSF110849">
    <property type="entry name" value="ParB/Sulfiredoxin"/>
    <property type="match status" value="1"/>
</dbReference>
<dbReference type="RefSeq" id="WP_250946269.1">
    <property type="nucleotide sequence ID" value="NZ_JAMQAY010000008.1"/>
</dbReference>
<dbReference type="EMBL" id="JAMQAY010000008">
    <property type="protein sequence ID" value="MCM2403324.1"/>
    <property type="molecule type" value="Genomic_DNA"/>
</dbReference>
<dbReference type="SMART" id="SM00470">
    <property type="entry name" value="ParB"/>
    <property type="match status" value="1"/>
</dbReference>
<evidence type="ECO:0000313" key="5">
    <source>
        <dbReference type="EMBL" id="MCO5959150.1"/>
    </source>
</evidence>
<proteinExistence type="inferred from homology"/>
<dbReference type="GO" id="GO:0003677">
    <property type="term" value="F:DNA binding"/>
    <property type="evidence" value="ECO:0007669"/>
    <property type="project" value="InterPro"/>
</dbReference>
<dbReference type="InterPro" id="IPR017819">
    <property type="entry name" value="Plasmid_partition_RepB"/>
</dbReference>
<comment type="similarity">
    <text evidence="1">Belongs to the ParB family.</text>
</comment>
<dbReference type="NCBIfam" id="TIGR00180">
    <property type="entry name" value="parB_part"/>
    <property type="match status" value="1"/>
</dbReference>
<accession>A0AAJ1F6Q4</accession>
<feature type="domain" description="ParB-like N-terminal" evidence="3">
    <location>
        <begin position="55"/>
        <end position="146"/>
    </location>
</feature>
<dbReference type="AlphaFoldDB" id="A0AAJ1F6Q4"/>
<comment type="caution">
    <text evidence="5">The sequence shown here is derived from an EMBL/GenBank/DDBJ whole genome shotgun (WGS) entry which is preliminary data.</text>
</comment>
<dbReference type="SUPFAM" id="SSF109709">
    <property type="entry name" value="KorB DNA-binding domain-like"/>
    <property type="match status" value="1"/>
</dbReference>
<dbReference type="InterPro" id="IPR004437">
    <property type="entry name" value="ParB/RepB/Spo0J"/>
</dbReference>
<sequence>MARKNLLAGLTDADEPEASPAAGNYPMRGASKNMIRSLDELAKQAEKFLEGDAVVELDPETVDGSFVSDRLEDGSEQFEELKAAIEERGQDTPILVRPHPTATGRYQVVFGHRRLRVARELGRKVKAVVKPLDDRTHVIAQGQENSARANLSFIERAAFARRLIELGYDRAVISSALAANAAAVSKMASVTERIPESLIVHIGAAPSIGRERWVELSLLIGKAGAQEKIDGLVESEDFAALGSDDRFNALVATLNKAGKPVKKVVPALKQSWQAKDQRLSAEIINTGRTCTVSLKAKAAGDFGRFLSNNLDRLYAEFQEQSFHEGD</sequence>
<evidence type="ECO:0000313" key="7">
    <source>
        <dbReference type="Proteomes" id="UP001155380"/>
    </source>
</evidence>
<dbReference type="EMBL" id="JAMXLX010000007">
    <property type="protein sequence ID" value="MCO5959150.1"/>
    <property type="molecule type" value="Genomic_DNA"/>
</dbReference>
<gene>
    <name evidence="5" type="primary">repB</name>
    <name evidence="4" type="ORF">NBH20_19315</name>
    <name evidence="5" type="ORF">NBH21_20410</name>
</gene>
<feature type="region of interest" description="Disordered" evidence="2">
    <location>
        <begin position="1"/>
        <end position="26"/>
    </location>
</feature>
<dbReference type="PANTHER" id="PTHR33375:SF1">
    <property type="entry name" value="CHROMOSOME-PARTITIONING PROTEIN PARB-RELATED"/>
    <property type="match status" value="1"/>
</dbReference>
<dbReference type="InterPro" id="IPR050336">
    <property type="entry name" value="Chromosome_partition/occlusion"/>
</dbReference>
<dbReference type="Pfam" id="PF07506">
    <property type="entry name" value="RepB"/>
    <property type="match status" value="1"/>
</dbReference>